<evidence type="ECO:0000256" key="2">
    <source>
        <dbReference type="ARBA" id="ARBA00006720"/>
    </source>
</evidence>
<keyword evidence="9 12" id="KW-0496">Mitochondrion</keyword>
<organism evidence="14 15">
    <name type="scientific">Pleurotus ostreatus</name>
    <name type="common">Oyster mushroom</name>
    <name type="synonym">White-rot fungus</name>
    <dbReference type="NCBI Taxonomy" id="5322"/>
    <lineage>
        <taxon>Eukaryota</taxon>
        <taxon>Fungi</taxon>
        <taxon>Dikarya</taxon>
        <taxon>Basidiomycota</taxon>
        <taxon>Agaricomycotina</taxon>
        <taxon>Agaricomycetes</taxon>
        <taxon>Agaricomycetidae</taxon>
        <taxon>Agaricales</taxon>
        <taxon>Pleurotineae</taxon>
        <taxon>Pleurotaceae</taxon>
        <taxon>Pleurotus</taxon>
    </lineage>
</organism>
<keyword evidence="11 12" id="KW-0143">Chaperone</keyword>
<evidence type="ECO:0000259" key="13">
    <source>
        <dbReference type="Pfam" id="PF02953"/>
    </source>
</evidence>
<accession>A0A8H7DPT4</accession>
<keyword evidence="5 12" id="KW-0472">Membrane</keyword>
<comment type="caution">
    <text evidence="14">The sequence shown here is derived from an EMBL/GenBank/DDBJ whole genome shotgun (WGS) entry which is preliminary data.</text>
</comment>
<evidence type="ECO:0000256" key="9">
    <source>
        <dbReference type="ARBA" id="ARBA00023128"/>
    </source>
</evidence>
<keyword evidence="6" id="KW-0862">Zinc</keyword>
<comment type="domain">
    <text evidence="12">The twin CX3C motif contains 4 conserved Cys residues that form 2 disulfide bonds in the mitochondrial intermembrane space.</text>
</comment>
<evidence type="ECO:0000256" key="8">
    <source>
        <dbReference type="ARBA" id="ARBA00023010"/>
    </source>
</evidence>
<reference evidence="14" key="1">
    <citation type="submission" date="2019-07" db="EMBL/GenBank/DDBJ databases">
        <authorList>
            <person name="Palmer J.M."/>
        </authorList>
    </citation>
    <scope>NUCLEOTIDE SEQUENCE</scope>
    <source>
        <strain evidence="14">PC9</strain>
    </source>
</reference>
<proteinExistence type="inferred from homology"/>
<comment type="similarity">
    <text evidence="2 12">Belongs to the small Tim family.</text>
</comment>
<keyword evidence="3 12" id="KW-0813">Transport</keyword>
<comment type="subunit">
    <text evidence="12">Heterohexamer.</text>
</comment>
<comment type="subcellular location">
    <subcellularLocation>
        <location evidence="1 12">Mitochondrion inner membrane</location>
        <topology evidence="1 12">Peripheral membrane protein</topology>
        <orientation evidence="1 12">Intermembrane side</orientation>
    </subcellularLocation>
</comment>
<dbReference type="Gene3D" id="1.10.287.810">
    <property type="entry name" value="Mitochondrial import inner membrane translocase subunit tim13 like domains"/>
    <property type="match status" value="1"/>
</dbReference>
<dbReference type="RefSeq" id="XP_036628526.1">
    <property type="nucleotide sequence ID" value="XM_036779137.1"/>
</dbReference>
<dbReference type="GO" id="GO:0015031">
    <property type="term" value="P:protein transport"/>
    <property type="evidence" value="ECO:0007669"/>
    <property type="project" value="UniProtKB-KW"/>
</dbReference>
<dbReference type="OrthoDB" id="7813104at2759"/>
<evidence type="ECO:0000256" key="5">
    <source>
        <dbReference type="ARBA" id="ARBA00022792"/>
    </source>
</evidence>
<evidence type="ECO:0000256" key="4">
    <source>
        <dbReference type="ARBA" id="ARBA00022723"/>
    </source>
</evidence>
<dbReference type="InterPro" id="IPR004217">
    <property type="entry name" value="Tim10-like"/>
</dbReference>
<gene>
    <name evidence="14" type="primary">TIM13</name>
    <name evidence="14" type="ORF">PC9H_009639</name>
</gene>
<evidence type="ECO:0000256" key="6">
    <source>
        <dbReference type="ARBA" id="ARBA00022833"/>
    </source>
</evidence>
<evidence type="ECO:0000313" key="15">
    <source>
        <dbReference type="Proteomes" id="UP000623687"/>
    </source>
</evidence>
<dbReference type="VEuPathDB" id="FungiDB:PC9H_009639"/>
<evidence type="ECO:0000256" key="1">
    <source>
        <dbReference type="ARBA" id="ARBA00004137"/>
    </source>
</evidence>
<evidence type="ECO:0000256" key="3">
    <source>
        <dbReference type="ARBA" id="ARBA00022448"/>
    </source>
</evidence>
<keyword evidence="5 12" id="KW-0999">Mitochondrion inner membrane</keyword>
<dbReference type="EMBL" id="JACETU010000007">
    <property type="protein sequence ID" value="KAF7424332.1"/>
    <property type="molecule type" value="Genomic_DNA"/>
</dbReference>
<dbReference type="Pfam" id="PF02953">
    <property type="entry name" value="zf-Tim10_DDP"/>
    <property type="match status" value="1"/>
</dbReference>
<dbReference type="Proteomes" id="UP000623687">
    <property type="component" value="Unassembled WGS sequence"/>
</dbReference>
<keyword evidence="4" id="KW-0479">Metal-binding</keyword>
<keyword evidence="15" id="KW-1185">Reference proteome</keyword>
<comment type="function">
    <text evidence="12">Mitochondrial intermembrane chaperone that participates in the import and insertion of some multi-pass transmembrane proteins into the mitochondrial inner membrane. Also required for the transfer of beta-barrel precursors from the TOM complex to the sorting and assembly machinery (SAM complex) of the outer membrane. Acts as a chaperone-like protein that protects the hydrophobic precursors from aggregation and guide them through the mitochondrial intermembrane space.</text>
</comment>
<name>A0A8H7DPT4_PLEOS</name>
<dbReference type="GeneID" id="59379457"/>
<dbReference type="GO" id="GO:0042719">
    <property type="term" value="C:mitochondrial intermembrane space chaperone complex"/>
    <property type="evidence" value="ECO:0007669"/>
    <property type="project" value="UniProtKB-ARBA"/>
</dbReference>
<evidence type="ECO:0000256" key="10">
    <source>
        <dbReference type="ARBA" id="ARBA00023157"/>
    </source>
</evidence>
<evidence type="ECO:0000313" key="14">
    <source>
        <dbReference type="EMBL" id="KAF7424332.1"/>
    </source>
</evidence>
<dbReference type="GO" id="GO:0005743">
    <property type="term" value="C:mitochondrial inner membrane"/>
    <property type="evidence" value="ECO:0007669"/>
    <property type="project" value="UniProtKB-SubCell"/>
</dbReference>
<evidence type="ECO:0000256" key="11">
    <source>
        <dbReference type="ARBA" id="ARBA00023186"/>
    </source>
</evidence>
<dbReference type="FunFam" id="1.10.287.810:FF:000001">
    <property type="entry name" value="mitochondrial import inner membrane translocase subunit TIM13"/>
    <property type="match status" value="1"/>
</dbReference>
<keyword evidence="10 12" id="KW-1015">Disulfide bond</keyword>
<dbReference type="SUPFAM" id="SSF144122">
    <property type="entry name" value="Tim10-like"/>
    <property type="match status" value="1"/>
</dbReference>
<dbReference type="InterPro" id="IPR035427">
    <property type="entry name" value="Tim10-like_dom_sf"/>
</dbReference>
<evidence type="ECO:0000256" key="7">
    <source>
        <dbReference type="ARBA" id="ARBA00022927"/>
    </source>
</evidence>
<dbReference type="AlphaFoldDB" id="A0A8H7DPT4"/>
<evidence type="ECO:0000256" key="12">
    <source>
        <dbReference type="RuleBase" id="RU367043"/>
    </source>
</evidence>
<keyword evidence="8 12" id="KW-0811">Translocation</keyword>
<dbReference type="GO" id="GO:0046872">
    <property type="term" value="F:metal ion binding"/>
    <property type="evidence" value="ECO:0007669"/>
    <property type="project" value="UniProtKB-KW"/>
</dbReference>
<keyword evidence="7 12" id="KW-0653">Protein transport</keyword>
<dbReference type="GO" id="GO:0045039">
    <property type="term" value="P:protein insertion into mitochondrial inner membrane"/>
    <property type="evidence" value="ECO:0007669"/>
    <property type="project" value="UniProtKB-ARBA"/>
</dbReference>
<protein>
    <recommendedName>
        <fullName evidence="12">Mitochondrial import inner membrane translocase subunit</fullName>
    </recommendedName>
</protein>
<feature type="domain" description="Tim10-like" evidence="13">
    <location>
        <begin position="25"/>
        <end position="84"/>
    </location>
</feature>
<sequence length="97" mass="10810">MSDLFKSSSSPADMASRKEALMDSVRSEVALANAQELINKTNEKCYLKCVPKPGTSLSSSEQTCLSRCLDRYMEAFNICSRAYIGRINKERSGSQFQ</sequence>